<sequence length="260" mass="27721">MAPHASSPHPGFWPALDAAQQAALRAVARVRQFGARAPLVYQGDESDHVIVIERGWAKVTATTADGHDVVLAVRGPGDLIAESAALGGRTRSATVTALSPIRALVVPASRFTGFLETHPEVWRLVTGTFVDRLDDHDRRLQAHAAARGARRLALLLARLAERSAQHVPPARDGAIEIGPPLSQAELGSWTDASRETVARALTVLRRAGLIRTGRRRIVVLDLPGLRDYAAQDPDDLADPDDLGDPDAPDGSGRDASRPTG</sequence>
<gene>
    <name evidence="7" type="ORF">ACFQ11_01665</name>
</gene>
<evidence type="ECO:0000256" key="2">
    <source>
        <dbReference type="ARBA" id="ARBA00023125"/>
    </source>
</evidence>
<dbReference type="SUPFAM" id="SSF46785">
    <property type="entry name" value="Winged helix' DNA-binding domain"/>
    <property type="match status" value="1"/>
</dbReference>
<dbReference type="PROSITE" id="PS51063">
    <property type="entry name" value="HTH_CRP_2"/>
    <property type="match status" value="1"/>
</dbReference>
<feature type="domain" description="Cyclic nucleotide-binding" evidence="5">
    <location>
        <begin position="12"/>
        <end position="132"/>
    </location>
</feature>
<dbReference type="RefSeq" id="WP_378295923.1">
    <property type="nucleotide sequence ID" value="NZ_JBHTJA010000002.1"/>
</dbReference>
<dbReference type="SUPFAM" id="SSF51206">
    <property type="entry name" value="cAMP-binding domain-like"/>
    <property type="match status" value="1"/>
</dbReference>
<dbReference type="PANTHER" id="PTHR24567:SF74">
    <property type="entry name" value="HTH-TYPE TRANSCRIPTIONAL REGULATOR ARCR"/>
    <property type="match status" value="1"/>
</dbReference>
<protein>
    <submittedName>
        <fullName evidence="7">Crp/Fnr family transcriptional regulator</fullName>
    </submittedName>
</protein>
<dbReference type="PANTHER" id="PTHR24567">
    <property type="entry name" value="CRP FAMILY TRANSCRIPTIONAL REGULATORY PROTEIN"/>
    <property type="match status" value="1"/>
</dbReference>
<proteinExistence type="predicted"/>
<dbReference type="InterPro" id="IPR000595">
    <property type="entry name" value="cNMP-bd_dom"/>
</dbReference>
<organism evidence="7 8">
    <name type="scientific">Actinomadura sediminis</name>
    <dbReference type="NCBI Taxonomy" id="1038904"/>
    <lineage>
        <taxon>Bacteria</taxon>
        <taxon>Bacillati</taxon>
        <taxon>Actinomycetota</taxon>
        <taxon>Actinomycetes</taxon>
        <taxon>Streptosporangiales</taxon>
        <taxon>Thermomonosporaceae</taxon>
        <taxon>Actinomadura</taxon>
    </lineage>
</organism>
<dbReference type="InterPro" id="IPR018490">
    <property type="entry name" value="cNMP-bd_dom_sf"/>
</dbReference>
<evidence type="ECO:0000313" key="7">
    <source>
        <dbReference type="EMBL" id="MFD0899102.1"/>
    </source>
</evidence>
<dbReference type="InterPro" id="IPR050397">
    <property type="entry name" value="Env_Response_Regulators"/>
</dbReference>
<dbReference type="InterPro" id="IPR036390">
    <property type="entry name" value="WH_DNA-bd_sf"/>
</dbReference>
<dbReference type="InterPro" id="IPR012318">
    <property type="entry name" value="HTH_CRP"/>
</dbReference>
<accession>A0ABW3EI95</accession>
<evidence type="ECO:0000256" key="1">
    <source>
        <dbReference type="ARBA" id="ARBA00023015"/>
    </source>
</evidence>
<dbReference type="SMART" id="SM00100">
    <property type="entry name" value="cNMP"/>
    <property type="match status" value="1"/>
</dbReference>
<dbReference type="Proteomes" id="UP001596972">
    <property type="component" value="Unassembled WGS sequence"/>
</dbReference>
<name>A0ABW3EI95_9ACTN</name>
<keyword evidence="3" id="KW-0804">Transcription</keyword>
<keyword evidence="8" id="KW-1185">Reference proteome</keyword>
<evidence type="ECO:0000313" key="8">
    <source>
        <dbReference type="Proteomes" id="UP001596972"/>
    </source>
</evidence>
<dbReference type="PROSITE" id="PS50042">
    <property type="entry name" value="CNMP_BINDING_3"/>
    <property type="match status" value="1"/>
</dbReference>
<keyword evidence="1" id="KW-0805">Transcription regulation</keyword>
<reference evidence="8" key="1">
    <citation type="journal article" date="2019" name="Int. J. Syst. Evol. Microbiol.">
        <title>The Global Catalogue of Microorganisms (GCM) 10K type strain sequencing project: providing services to taxonomists for standard genome sequencing and annotation.</title>
        <authorList>
            <consortium name="The Broad Institute Genomics Platform"/>
            <consortium name="The Broad Institute Genome Sequencing Center for Infectious Disease"/>
            <person name="Wu L."/>
            <person name="Ma J."/>
        </authorList>
    </citation>
    <scope>NUCLEOTIDE SEQUENCE [LARGE SCALE GENOMIC DNA]</scope>
    <source>
        <strain evidence="8">JCM 31202</strain>
    </source>
</reference>
<comment type="caution">
    <text evidence="7">The sequence shown here is derived from an EMBL/GenBank/DDBJ whole genome shotgun (WGS) entry which is preliminary data.</text>
</comment>
<dbReference type="SMART" id="SM00419">
    <property type="entry name" value="HTH_CRP"/>
    <property type="match status" value="1"/>
</dbReference>
<feature type="compositionally biased region" description="Acidic residues" evidence="4">
    <location>
        <begin position="232"/>
        <end position="247"/>
    </location>
</feature>
<dbReference type="Pfam" id="PF13545">
    <property type="entry name" value="HTH_Crp_2"/>
    <property type="match status" value="1"/>
</dbReference>
<evidence type="ECO:0000256" key="4">
    <source>
        <dbReference type="SAM" id="MobiDB-lite"/>
    </source>
</evidence>
<feature type="domain" description="HTH crp-type" evidence="6">
    <location>
        <begin position="146"/>
        <end position="223"/>
    </location>
</feature>
<dbReference type="EMBL" id="JBHTJA010000002">
    <property type="protein sequence ID" value="MFD0899102.1"/>
    <property type="molecule type" value="Genomic_DNA"/>
</dbReference>
<evidence type="ECO:0000259" key="5">
    <source>
        <dbReference type="PROSITE" id="PS50042"/>
    </source>
</evidence>
<dbReference type="CDD" id="cd00038">
    <property type="entry name" value="CAP_ED"/>
    <property type="match status" value="1"/>
</dbReference>
<keyword evidence="2" id="KW-0238">DNA-binding</keyword>
<dbReference type="InterPro" id="IPR014710">
    <property type="entry name" value="RmlC-like_jellyroll"/>
</dbReference>
<feature type="compositionally biased region" description="Basic and acidic residues" evidence="4">
    <location>
        <begin position="251"/>
        <end position="260"/>
    </location>
</feature>
<dbReference type="Gene3D" id="2.60.120.10">
    <property type="entry name" value="Jelly Rolls"/>
    <property type="match status" value="1"/>
</dbReference>
<evidence type="ECO:0000256" key="3">
    <source>
        <dbReference type="ARBA" id="ARBA00023163"/>
    </source>
</evidence>
<evidence type="ECO:0000259" key="6">
    <source>
        <dbReference type="PROSITE" id="PS51063"/>
    </source>
</evidence>
<dbReference type="Pfam" id="PF00027">
    <property type="entry name" value="cNMP_binding"/>
    <property type="match status" value="1"/>
</dbReference>
<feature type="region of interest" description="Disordered" evidence="4">
    <location>
        <begin position="228"/>
        <end position="260"/>
    </location>
</feature>